<feature type="transmembrane region" description="Helical" evidence="2">
    <location>
        <begin position="269"/>
        <end position="296"/>
    </location>
</feature>
<gene>
    <name evidence="3" type="ORF">FIBRA_01402</name>
</gene>
<evidence type="ECO:0000256" key="2">
    <source>
        <dbReference type="SAM" id="Phobius"/>
    </source>
</evidence>
<name>J4H136_9APHY</name>
<dbReference type="RefSeq" id="XP_012178667.1">
    <property type="nucleotide sequence ID" value="XM_012323277.1"/>
</dbReference>
<feature type="region of interest" description="Disordered" evidence="1">
    <location>
        <begin position="391"/>
        <end position="416"/>
    </location>
</feature>
<evidence type="ECO:0000256" key="1">
    <source>
        <dbReference type="SAM" id="MobiDB-lite"/>
    </source>
</evidence>
<feature type="transmembrane region" description="Helical" evidence="2">
    <location>
        <begin position="139"/>
        <end position="161"/>
    </location>
</feature>
<keyword evidence="2" id="KW-1133">Transmembrane helix</keyword>
<dbReference type="STRING" id="599839.J4H136"/>
<evidence type="ECO:0000313" key="3">
    <source>
        <dbReference type="EMBL" id="CCL99384.1"/>
    </source>
</evidence>
<dbReference type="EMBL" id="HE796930">
    <property type="protein sequence ID" value="CCL99384.1"/>
    <property type="molecule type" value="Genomic_DNA"/>
</dbReference>
<dbReference type="Proteomes" id="UP000006352">
    <property type="component" value="Unassembled WGS sequence"/>
</dbReference>
<keyword evidence="2" id="KW-0472">Membrane</keyword>
<dbReference type="AlphaFoldDB" id="J4H136"/>
<feature type="transmembrane region" description="Helical" evidence="2">
    <location>
        <begin position="173"/>
        <end position="196"/>
    </location>
</feature>
<feature type="region of interest" description="Disordered" evidence="1">
    <location>
        <begin position="773"/>
        <end position="841"/>
    </location>
</feature>
<feature type="transmembrane region" description="Helical" evidence="2">
    <location>
        <begin position="216"/>
        <end position="236"/>
    </location>
</feature>
<sequence>MSSSMIDLESFVGATFIGMFLLFFFYGVTIGQTAYYFGNYSDRSLLRYLVTLLFILDTSKALLSIQVSWYYLVKNRDNDTGYSTVTVTYGAQNIIAIILVGEGFAYFSLALLDLLVHVIPDVGRSLGVFKPLDIITGSASFIPLFLYTLFVFLFTVAEFIPSLPPRLQSPTKYTLACFIPLIVISNEFGSFITISYRTFGRELAVGFTNENVHDGLDVLTLALLAAFQILVLGIASRRLLKALRYRRELDQTNRNSGSSEVKAHLLRGLGWLVAGIMIGAVETLVGFAGGGFAFAIARRILRLFGRACLIIGVINGVDTVEDFRIFKTEAVQQRRKSKLLALISNPRNSTFRQLGGYRLDPEAGPSAAAQSRYSTLTTNGMVEIMTVSTRELSNQSSRSSAKAAENIGSSVSSAESMDSSAESASLMFTPSRNISTRPGTPPLLSTMRQLPPIHRPERVTVNYARGQAPILELRRFSDLLDIRYILTLTQLDPYTDPHGLRSKSLPSFSMLQAWNASRRSSGILPLATRMPFGQAQETETPPPSATGSYISIPASAIISPIVRADRAYARHTFAGRNFYSRAYAEGRPMSPADSLEALHTLTAQFPGTPDTPSWKHLPHSNEVSARPSFEGKRITARNAHAKQDSDATRTLVSPDMTAEAFSEDQSHTLCGHMIDGMCHDGEATLVGHQSAQVLEEASAAAALPTPVSIIIPLPPVPTDDEQKSVRARKVRTLEVHPRKYLADECVTARSVDFADIRSASPTKLRTPRIVSVGSAPRRHTPTPRSSAYARESMAVEFDEAPSPRRRRRLSRMLQKSGPQKRRKSDVSVRAVPVGERSVFDD</sequence>
<organism evidence="3 4">
    <name type="scientific">Fibroporia radiculosa</name>
    <dbReference type="NCBI Taxonomy" id="599839"/>
    <lineage>
        <taxon>Eukaryota</taxon>
        <taxon>Fungi</taxon>
        <taxon>Dikarya</taxon>
        <taxon>Basidiomycota</taxon>
        <taxon>Agaricomycotina</taxon>
        <taxon>Agaricomycetes</taxon>
        <taxon>Polyporales</taxon>
        <taxon>Fibroporiaceae</taxon>
        <taxon>Fibroporia</taxon>
    </lineage>
</organism>
<dbReference type="GeneID" id="24094295"/>
<feature type="transmembrane region" description="Helical" evidence="2">
    <location>
        <begin position="12"/>
        <end position="37"/>
    </location>
</feature>
<reference evidence="3 4" key="1">
    <citation type="journal article" date="2012" name="Appl. Environ. Microbiol.">
        <title>Short-read sequencing for genomic analysis of the brown rot fungus Fibroporia radiculosa.</title>
        <authorList>
            <person name="Tang J.D."/>
            <person name="Perkins A.D."/>
            <person name="Sonstegard T.S."/>
            <person name="Schroeder S.G."/>
            <person name="Burgess S.C."/>
            <person name="Diehl S.V."/>
        </authorList>
    </citation>
    <scope>NUCLEOTIDE SEQUENCE [LARGE SCALE GENOMIC DNA]</scope>
    <source>
        <strain evidence="3 4">TFFH 294</strain>
    </source>
</reference>
<proteinExistence type="predicted"/>
<dbReference type="OrthoDB" id="3219582at2759"/>
<protein>
    <submittedName>
        <fullName evidence="3">Uncharacterized protein</fullName>
    </submittedName>
</protein>
<accession>J4H136</accession>
<keyword evidence="2" id="KW-0812">Transmembrane</keyword>
<feature type="transmembrane region" description="Helical" evidence="2">
    <location>
        <begin position="94"/>
        <end position="119"/>
    </location>
</feature>
<evidence type="ECO:0000313" key="4">
    <source>
        <dbReference type="Proteomes" id="UP000006352"/>
    </source>
</evidence>
<dbReference type="InParanoid" id="J4H136"/>
<keyword evidence="4" id="KW-1185">Reference proteome</keyword>
<dbReference type="HOGENOM" id="CLU_015637_0_0_1"/>
<feature type="compositionally biased region" description="Polar residues" evidence="1">
    <location>
        <begin position="391"/>
        <end position="400"/>
    </location>
</feature>
<feature type="transmembrane region" description="Helical" evidence="2">
    <location>
        <begin position="49"/>
        <end position="73"/>
    </location>
</feature>